<dbReference type="GO" id="GO:0005829">
    <property type="term" value="C:cytosol"/>
    <property type="evidence" value="ECO:0007669"/>
    <property type="project" value="TreeGrafter"/>
</dbReference>
<dbReference type="Gene3D" id="3.90.550.10">
    <property type="entry name" value="Spore Coat Polysaccharide Biosynthesis Protein SpsA, Chain A"/>
    <property type="match status" value="1"/>
</dbReference>
<evidence type="ECO:0000259" key="2">
    <source>
        <dbReference type="Pfam" id="PF02698"/>
    </source>
</evidence>
<dbReference type="Pfam" id="PF02348">
    <property type="entry name" value="CTP_transf_3"/>
    <property type="match status" value="1"/>
</dbReference>
<dbReference type="AlphaFoldDB" id="A0A2H0KCR5"/>
<dbReference type="PANTHER" id="PTHR42866">
    <property type="entry name" value="3-DEOXY-MANNO-OCTULOSONATE CYTIDYLYLTRANSFERASE"/>
    <property type="match status" value="1"/>
</dbReference>
<comment type="caution">
    <text evidence="3">The sequence shown here is derived from an EMBL/GenBank/DDBJ whole genome shotgun (WGS) entry which is preliminary data.</text>
</comment>
<accession>A0A2H0KCR5</accession>
<dbReference type="CDD" id="cd06259">
    <property type="entry name" value="YdcF-like"/>
    <property type="match status" value="1"/>
</dbReference>
<reference evidence="3 4" key="1">
    <citation type="submission" date="2017-09" db="EMBL/GenBank/DDBJ databases">
        <title>Depth-based differentiation of microbial function through sediment-hosted aquifers and enrichment of novel symbionts in the deep terrestrial subsurface.</title>
        <authorList>
            <person name="Probst A.J."/>
            <person name="Ladd B."/>
            <person name="Jarett J.K."/>
            <person name="Geller-Mcgrath D.E."/>
            <person name="Sieber C.M."/>
            <person name="Emerson J.B."/>
            <person name="Anantharaman K."/>
            <person name="Thomas B.C."/>
            <person name="Malmstrom R."/>
            <person name="Stieglmeier M."/>
            <person name="Klingl A."/>
            <person name="Woyke T."/>
            <person name="Ryan C.M."/>
            <person name="Banfield J.F."/>
        </authorList>
    </citation>
    <scope>NUCLEOTIDE SEQUENCE [LARGE SCALE GENOMIC DNA]</scope>
    <source>
        <strain evidence="3">CG11_big_fil_rev_8_21_14_0_20_46_11</strain>
    </source>
</reference>
<dbReference type="EMBL" id="PCVG01000014">
    <property type="protein sequence ID" value="PIQ69017.1"/>
    <property type="molecule type" value="Genomic_DNA"/>
</dbReference>
<protein>
    <recommendedName>
        <fullName evidence="2">DUF218 domain-containing protein</fullName>
    </recommendedName>
</protein>
<dbReference type="InterPro" id="IPR003329">
    <property type="entry name" value="Cytidylyl_trans"/>
</dbReference>
<dbReference type="Pfam" id="PF02698">
    <property type="entry name" value="DUF218"/>
    <property type="match status" value="1"/>
</dbReference>
<dbReference type="Gene3D" id="3.40.50.620">
    <property type="entry name" value="HUPs"/>
    <property type="match status" value="1"/>
</dbReference>
<dbReference type="CDD" id="cd02518">
    <property type="entry name" value="GT2_SpsF"/>
    <property type="match status" value="1"/>
</dbReference>
<evidence type="ECO:0000313" key="4">
    <source>
        <dbReference type="Proteomes" id="UP000229342"/>
    </source>
</evidence>
<dbReference type="InterPro" id="IPR014729">
    <property type="entry name" value="Rossmann-like_a/b/a_fold"/>
</dbReference>
<organism evidence="3 4">
    <name type="scientific">Candidatus Taylorbacteria bacterium CG11_big_fil_rev_8_21_14_0_20_46_11</name>
    <dbReference type="NCBI Taxonomy" id="1975025"/>
    <lineage>
        <taxon>Bacteria</taxon>
        <taxon>Candidatus Tayloriibacteriota</taxon>
    </lineage>
</organism>
<dbReference type="SUPFAM" id="SSF53448">
    <property type="entry name" value="Nucleotide-diphospho-sugar transferases"/>
    <property type="match status" value="1"/>
</dbReference>
<feature type="domain" description="DUF218" evidence="2">
    <location>
        <begin position="267"/>
        <end position="402"/>
    </location>
</feature>
<evidence type="ECO:0000256" key="1">
    <source>
        <dbReference type="SAM" id="MobiDB-lite"/>
    </source>
</evidence>
<dbReference type="PANTHER" id="PTHR42866:SF1">
    <property type="entry name" value="SPORE COAT POLYSACCHARIDE BIOSYNTHESIS PROTEIN SPSF"/>
    <property type="match status" value="1"/>
</dbReference>
<evidence type="ECO:0000313" key="3">
    <source>
        <dbReference type="EMBL" id="PIQ69017.1"/>
    </source>
</evidence>
<sequence>MIAGIIQARVGSSRLPGKVLKKIQGKPILEWHIHRAKMAKTLDKIIVATSDKKSDDEVAKTATRLGVAVFRGSENDVLKRYYQAARKYKADTVVRLMADCIFIDPKIIDETVRYYARHKKEIDYTSKPLNYPQGFDVEVFSFKVLERANREAQKKSEREHVSPYIKNHPELFICRHWKKGRTDNSELHLSVDEPCDFELAEKIFDSFADSGMFYMDDILSLLRKRPELKKINAGLSGYEGYARSLKEDQIEENKIEVYKKIVGFIPEAIIVLSAGTVRTSGPGGAVTYRSTKAHEGDTFGTLFGEARVIATAELASYYPETSIVTTSCRSKGEPSHARIIRSELVKLSIPFSRVILEEYSSNTFSQISESLKIAYKRKWNRIAFITSAYHVRRVRAMYEHFEQMSASKEAKNIVSKIKKIGVQVSFVSAEKILMKRDRSYVGIIRALKKTDAYQKRLKNEDEGRKAVLNANYTEQPTKLEDKQERGR</sequence>
<dbReference type="Proteomes" id="UP000229342">
    <property type="component" value="Unassembled WGS sequence"/>
</dbReference>
<gene>
    <name evidence="3" type="ORF">COV91_00825</name>
</gene>
<dbReference type="InterPro" id="IPR003848">
    <property type="entry name" value="DUF218"/>
</dbReference>
<proteinExistence type="predicted"/>
<name>A0A2H0KCR5_9BACT</name>
<feature type="compositionally biased region" description="Basic and acidic residues" evidence="1">
    <location>
        <begin position="477"/>
        <end position="487"/>
    </location>
</feature>
<feature type="region of interest" description="Disordered" evidence="1">
    <location>
        <begin position="464"/>
        <end position="487"/>
    </location>
</feature>
<dbReference type="InterPro" id="IPR029044">
    <property type="entry name" value="Nucleotide-diphossugar_trans"/>
</dbReference>